<dbReference type="Proteomes" id="UP000265926">
    <property type="component" value="Unassembled WGS sequence"/>
</dbReference>
<keyword evidence="1" id="KW-1133">Transmembrane helix</keyword>
<evidence type="ECO:0000313" key="2">
    <source>
        <dbReference type="EMBL" id="RIJ50395.1"/>
    </source>
</evidence>
<feature type="transmembrane region" description="Helical" evidence="1">
    <location>
        <begin position="42"/>
        <end position="68"/>
    </location>
</feature>
<evidence type="ECO:0000313" key="3">
    <source>
        <dbReference type="Proteomes" id="UP000265926"/>
    </source>
</evidence>
<feature type="transmembrane region" description="Helical" evidence="1">
    <location>
        <begin position="9"/>
        <end position="30"/>
    </location>
</feature>
<dbReference type="OrthoDB" id="1003899at2"/>
<dbReference type="PROSITE" id="PS51257">
    <property type="entry name" value="PROKAR_LIPOPROTEIN"/>
    <property type="match status" value="1"/>
</dbReference>
<dbReference type="EMBL" id="QWGR01000001">
    <property type="protein sequence ID" value="RIJ50395.1"/>
    <property type="molecule type" value="Genomic_DNA"/>
</dbReference>
<name>A0A399T696_9BACT</name>
<gene>
    <name evidence="2" type="ORF">D1614_00185</name>
</gene>
<organism evidence="2 3">
    <name type="scientific">Maribellus luteus</name>
    <dbReference type="NCBI Taxonomy" id="2305463"/>
    <lineage>
        <taxon>Bacteria</taxon>
        <taxon>Pseudomonadati</taxon>
        <taxon>Bacteroidota</taxon>
        <taxon>Bacteroidia</taxon>
        <taxon>Marinilabiliales</taxon>
        <taxon>Prolixibacteraceae</taxon>
        <taxon>Maribellus</taxon>
    </lineage>
</organism>
<accession>A0A399T696</accession>
<proteinExistence type="predicted"/>
<dbReference type="RefSeq" id="WP_119435865.1">
    <property type="nucleotide sequence ID" value="NZ_QWGR01000001.1"/>
</dbReference>
<evidence type="ECO:0000256" key="1">
    <source>
        <dbReference type="SAM" id="Phobius"/>
    </source>
</evidence>
<keyword evidence="1" id="KW-0472">Membrane</keyword>
<sequence length="224" mass="25997">MNSKYFEYIVVYSAVIVGCLLLGILARMFVINMGADDFTAGIVFWIVVLLGILAYAILTLLIDGLYSATVRWFFPRKKLKLPDEKSDVSDKLEKIRAEQQQFNDKAEQDKKDVALRYTQKEFAAYCSDKDLDLLCKYVELYSEKKSFQDVKPINVEGLSNLDFYHFGWNIWKHFKVGKQEEVAFFLKSVFVNFLKDVETDTIKSHLKDDELKGIIKIRKSLSEQ</sequence>
<reference evidence="2 3" key="1">
    <citation type="submission" date="2018-08" db="EMBL/GenBank/DDBJ databases">
        <title>Pallidiluteibacterium maritimus gen. nov., sp. nov., isolated from coastal sediment.</title>
        <authorList>
            <person name="Zhou L.Y."/>
        </authorList>
    </citation>
    <scope>NUCLEOTIDE SEQUENCE [LARGE SCALE GENOMIC DNA]</scope>
    <source>
        <strain evidence="2 3">XSD2</strain>
    </source>
</reference>
<comment type="caution">
    <text evidence="2">The sequence shown here is derived from an EMBL/GenBank/DDBJ whole genome shotgun (WGS) entry which is preliminary data.</text>
</comment>
<protein>
    <submittedName>
        <fullName evidence="2">Mobilization protein</fullName>
    </submittedName>
</protein>
<keyword evidence="3" id="KW-1185">Reference proteome</keyword>
<keyword evidence="1" id="KW-0812">Transmembrane</keyword>
<dbReference type="AlphaFoldDB" id="A0A399T696"/>